<keyword evidence="2" id="KW-1133">Transmembrane helix</keyword>
<feature type="region of interest" description="Disordered" evidence="1">
    <location>
        <begin position="336"/>
        <end position="374"/>
    </location>
</feature>
<name>A0A8H7QPL4_9FUNG</name>
<feature type="compositionally biased region" description="Low complexity" evidence="1">
    <location>
        <begin position="350"/>
        <end position="368"/>
    </location>
</feature>
<feature type="region of interest" description="Disordered" evidence="1">
    <location>
        <begin position="202"/>
        <end position="230"/>
    </location>
</feature>
<reference evidence="3" key="1">
    <citation type="submission" date="2020-12" db="EMBL/GenBank/DDBJ databases">
        <title>Metabolic potential, ecology and presence of endohyphal bacteria is reflected in genomic diversity of Mucoromycotina.</title>
        <authorList>
            <person name="Muszewska A."/>
            <person name="Okrasinska A."/>
            <person name="Steczkiewicz K."/>
            <person name="Drgas O."/>
            <person name="Orlowska M."/>
            <person name="Perlinska-Lenart U."/>
            <person name="Aleksandrzak-Piekarczyk T."/>
            <person name="Szatraj K."/>
            <person name="Zielenkiewicz U."/>
            <person name="Pilsyk S."/>
            <person name="Malc E."/>
            <person name="Mieczkowski P."/>
            <person name="Kruszewska J.S."/>
            <person name="Biernat P."/>
            <person name="Pawlowska J."/>
        </authorList>
    </citation>
    <scope>NUCLEOTIDE SEQUENCE</scope>
    <source>
        <strain evidence="3">CBS 226.32</strain>
    </source>
</reference>
<organism evidence="3 4">
    <name type="scientific">Mucor plumbeus</name>
    <dbReference type="NCBI Taxonomy" id="97098"/>
    <lineage>
        <taxon>Eukaryota</taxon>
        <taxon>Fungi</taxon>
        <taxon>Fungi incertae sedis</taxon>
        <taxon>Mucoromycota</taxon>
        <taxon>Mucoromycotina</taxon>
        <taxon>Mucoromycetes</taxon>
        <taxon>Mucorales</taxon>
        <taxon>Mucorineae</taxon>
        <taxon>Mucoraceae</taxon>
        <taxon>Mucor</taxon>
    </lineage>
</organism>
<dbReference type="EMBL" id="JAEPRC010000475">
    <property type="protein sequence ID" value="KAG2196473.1"/>
    <property type="molecule type" value="Genomic_DNA"/>
</dbReference>
<dbReference type="Proteomes" id="UP000650833">
    <property type="component" value="Unassembled WGS sequence"/>
</dbReference>
<sequence length="374" mass="42331">HLVNLAQVSVFFIHRVLYGVIPLFEIKTCAYFPLLVSLWHLKMDRYSRWIKIVGVLLITLRAADWPYELAFHSITQRMMDQAPQSGSQCWAEWGAGVIILNFVGDALANLFLSGMFVRRLSIHINMSKTLMSHQNKVIERIARKSLICLAFTFVVNLAMNLLKVTMFIGDHSDAFTVYFEIIESTLLVEALRNDGSNGNTPHTSFCESCQKEISHSGTERSPNNDEHHNSQMLVRSFHKNVDNKDRYNSTYTDNTTYLEQEHAMHRISSIEPALFFDSRNPTSFSNSMRYSGGPSTSSTLQNRATMSLTDAPLPSPPMGKSFSYSNKDVFVMTTQLQPPPVEKSVTPRVSSSILTSTTDSNDSNSDKSSYWRDK</sequence>
<feature type="transmembrane region" description="Helical" evidence="2">
    <location>
        <begin position="46"/>
        <end position="63"/>
    </location>
</feature>
<evidence type="ECO:0000313" key="4">
    <source>
        <dbReference type="Proteomes" id="UP000650833"/>
    </source>
</evidence>
<dbReference type="OrthoDB" id="2283394at2759"/>
<keyword evidence="2" id="KW-0472">Membrane</keyword>
<gene>
    <name evidence="3" type="ORF">INT46_001038</name>
</gene>
<evidence type="ECO:0000256" key="2">
    <source>
        <dbReference type="SAM" id="Phobius"/>
    </source>
</evidence>
<feature type="compositionally biased region" description="Basic and acidic residues" evidence="1">
    <location>
        <begin position="209"/>
        <end position="229"/>
    </location>
</feature>
<feature type="transmembrane region" description="Helical" evidence="2">
    <location>
        <begin position="12"/>
        <end position="34"/>
    </location>
</feature>
<keyword evidence="4" id="KW-1185">Reference proteome</keyword>
<dbReference type="AlphaFoldDB" id="A0A8H7QPL4"/>
<feature type="non-terminal residue" evidence="3">
    <location>
        <position position="1"/>
    </location>
</feature>
<protein>
    <submittedName>
        <fullName evidence="3">Uncharacterized protein</fullName>
    </submittedName>
</protein>
<accession>A0A8H7QPL4</accession>
<feature type="transmembrane region" description="Helical" evidence="2">
    <location>
        <begin position="93"/>
        <end position="120"/>
    </location>
</feature>
<evidence type="ECO:0000313" key="3">
    <source>
        <dbReference type="EMBL" id="KAG2196473.1"/>
    </source>
</evidence>
<proteinExistence type="predicted"/>
<keyword evidence="2" id="KW-0812">Transmembrane</keyword>
<feature type="transmembrane region" description="Helical" evidence="2">
    <location>
        <begin position="141"/>
        <end position="162"/>
    </location>
</feature>
<evidence type="ECO:0000256" key="1">
    <source>
        <dbReference type="SAM" id="MobiDB-lite"/>
    </source>
</evidence>
<comment type="caution">
    <text evidence="3">The sequence shown here is derived from an EMBL/GenBank/DDBJ whole genome shotgun (WGS) entry which is preliminary data.</text>
</comment>